<dbReference type="PANTHER" id="PTHR43179:SF12">
    <property type="entry name" value="GALACTOFURANOSYLTRANSFERASE GLFT2"/>
    <property type="match status" value="1"/>
</dbReference>
<name>A0A399INN4_9CLOT</name>
<keyword evidence="6" id="KW-0489">Methyltransferase</keyword>
<dbReference type="InterPro" id="IPR011990">
    <property type="entry name" value="TPR-like_helical_dom_sf"/>
</dbReference>
<dbReference type="SUPFAM" id="SSF53335">
    <property type="entry name" value="S-adenosyl-L-methionine-dependent methyltransferases"/>
    <property type="match status" value="1"/>
</dbReference>
<dbReference type="GO" id="GO:0008168">
    <property type="term" value="F:methyltransferase activity"/>
    <property type="evidence" value="ECO:0007669"/>
    <property type="project" value="UniProtKB-KW"/>
</dbReference>
<evidence type="ECO:0000256" key="4">
    <source>
        <dbReference type="ARBA" id="ARBA00022679"/>
    </source>
</evidence>
<dbReference type="GO" id="GO:0016757">
    <property type="term" value="F:glycosyltransferase activity"/>
    <property type="evidence" value="ECO:0007669"/>
    <property type="project" value="UniProtKB-KW"/>
</dbReference>
<dbReference type="InterPro" id="IPR029063">
    <property type="entry name" value="SAM-dependent_MTases_sf"/>
</dbReference>
<proteinExistence type="inferred from homology"/>
<dbReference type="GO" id="GO:0032259">
    <property type="term" value="P:methylation"/>
    <property type="evidence" value="ECO:0007669"/>
    <property type="project" value="UniProtKB-KW"/>
</dbReference>
<dbReference type="Gene3D" id="3.40.50.150">
    <property type="entry name" value="Vaccinia Virus protein VP39"/>
    <property type="match status" value="1"/>
</dbReference>
<accession>A0A399INN4</accession>
<dbReference type="SUPFAM" id="SSF48452">
    <property type="entry name" value="TPR-like"/>
    <property type="match status" value="1"/>
</dbReference>
<organism evidence="6 7">
    <name type="scientific">Clostridium chromiireducens</name>
    <dbReference type="NCBI Taxonomy" id="225345"/>
    <lineage>
        <taxon>Bacteria</taxon>
        <taxon>Bacillati</taxon>
        <taxon>Bacillota</taxon>
        <taxon>Clostridia</taxon>
        <taxon>Eubacteriales</taxon>
        <taxon>Clostridiaceae</taxon>
        <taxon>Clostridium</taxon>
    </lineage>
</organism>
<dbReference type="Pfam" id="PF00535">
    <property type="entry name" value="Glycos_transf_2"/>
    <property type="match status" value="1"/>
</dbReference>
<reference evidence="6 7" key="1">
    <citation type="submission" date="2018-08" db="EMBL/GenBank/DDBJ databases">
        <title>Genome of Clostridium chromiireducens C1, DSM12136.</title>
        <authorList>
            <person name="Xing M."/>
            <person name="Wei Y."/>
            <person name="Ang E.L."/>
            <person name="Zhao H."/>
            <person name="Zhang Y."/>
        </authorList>
    </citation>
    <scope>NUCLEOTIDE SEQUENCE [LARGE SCALE GENOMIC DNA]</scope>
    <source>
        <strain evidence="6 7">C1</strain>
    </source>
</reference>
<keyword evidence="3" id="KW-0328">Glycosyltransferase</keyword>
<comment type="pathway">
    <text evidence="1">Cell wall biogenesis; cell wall polysaccharide biosynthesis.</text>
</comment>
<dbReference type="EMBL" id="QXDJ01000003">
    <property type="protein sequence ID" value="RII34615.1"/>
    <property type="molecule type" value="Genomic_DNA"/>
</dbReference>
<comment type="similarity">
    <text evidence="2">Belongs to the glycosyltransferase 2 family.</text>
</comment>
<feature type="domain" description="Glycosyltransferase 2-like" evidence="5">
    <location>
        <begin position="16"/>
        <end position="181"/>
    </location>
</feature>
<evidence type="ECO:0000256" key="3">
    <source>
        <dbReference type="ARBA" id="ARBA00022676"/>
    </source>
</evidence>
<sequence length="604" mass="69797">MKNLKEKFEVTVNNYSIIILTYNNLDYTKKCIESIKKFNKINNYEIVIVDNNSTDGTTEWLKQQKDIKYILNTENKGFPTGCNQGIEITETKNDIFLLNNDTVIMPNSIFNLRMGLYSNEKIGATGAVSNHVSYYQQIGQTYDTFEEYMEFAKQNNITNENSYESRLKLVGFAMLIKRNVLDKVGKLDELFTPGNFEDDDLCFRIILEGYKLLLCKDSFIYHAGSVSFGKDPIQFRNTLEMNTKKFEEKWGFNSSYSTFIRQEIIDLIDNNDKNINVLEVGCACGATLLSIKNKYPNSNIYGIELNESAAKIAGTFADVRAENIENINLSYDEGYFDYIIFADVLEHLYNPEKVLANMKKYLKDDGFILASIPNVMHYSVIKGLINGNWTYEDAGILDKTHIRFFTLNEIGKMFNKLNFKEISVSATSTNISQEDEKFIDNISKLSLIDVKQQFKLYQYIIKARNNTIIKEKIKDKLKFIMIRLDFKVDVEESLKELLKNIQDNEYDEKEIIEIIDKNTINKVEILNLIATNCYENKIFEIVIPILNEAYKIEPINLQTNYNLAYILNAFGESKTAMDYLNRLQITDEKIDRLRIIIGGKTSGK</sequence>
<evidence type="ECO:0000256" key="2">
    <source>
        <dbReference type="ARBA" id="ARBA00006739"/>
    </source>
</evidence>
<evidence type="ECO:0000256" key="1">
    <source>
        <dbReference type="ARBA" id="ARBA00004776"/>
    </source>
</evidence>
<dbReference type="Pfam" id="PF13489">
    <property type="entry name" value="Methyltransf_23"/>
    <property type="match status" value="1"/>
</dbReference>
<protein>
    <submittedName>
        <fullName evidence="6">Methyltransferase domain-containing protein</fullName>
    </submittedName>
</protein>
<dbReference type="CDD" id="cd04186">
    <property type="entry name" value="GT_2_like_c"/>
    <property type="match status" value="1"/>
</dbReference>
<dbReference type="InterPro" id="IPR029044">
    <property type="entry name" value="Nucleotide-diphossugar_trans"/>
</dbReference>
<comment type="caution">
    <text evidence="6">The sequence shown here is derived from an EMBL/GenBank/DDBJ whole genome shotgun (WGS) entry which is preliminary data.</text>
</comment>
<dbReference type="InterPro" id="IPR001173">
    <property type="entry name" value="Glyco_trans_2-like"/>
</dbReference>
<dbReference type="AlphaFoldDB" id="A0A399INN4"/>
<dbReference type="PANTHER" id="PTHR43179">
    <property type="entry name" value="RHAMNOSYLTRANSFERASE WBBL"/>
    <property type="match status" value="1"/>
</dbReference>
<evidence type="ECO:0000313" key="7">
    <source>
        <dbReference type="Proteomes" id="UP000265930"/>
    </source>
</evidence>
<dbReference type="Proteomes" id="UP000265930">
    <property type="component" value="Unassembled WGS sequence"/>
</dbReference>
<dbReference type="CDD" id="cd02440">
    <property type="entry name" value="AdoMet_MTases"/>
    <property type="match status" value="1"/>
</dbReference>
<evidence type="ECO:0000259" key="5">
    <source>
        <dbReference type="Pfam" id="PF00535"/>
    </source>
</evidence>
<dbReference type="Gene3D" id="3.90.550.10">
    <property type="entry name" value="Spore Coat Polysaccharide Biosynthesis Protein SpsA, Chain A"/>
    <property type="match status" value="1"/>
</dbReference>
<gene>
    <name evidence="6" type="ORF">D2A34_12215</name>
</gene>
<dbReference type="SUPFAM" id="SSF53448">
    <property type="entry name" value="Nucleotide-diphospho-sugar transferases"/>
    <property type="match status" value="1"/>
</dbReference>
<evidence type="ECO:0000313" key="6">
    <source>
        <dbReference type="EMBL" id="RII34615.1"/>
    </source>
</evidence>
<keyword evidence="4 6" id="KW-0808">Transferase</keyword>